<feature type="transmembrane region" description="Helical" evidence="1">
    <location>
        <begin position="6"/>
        <end position="32"/>
    </location>
</feature>
<protein>
    <submittedName>
        <fullName evidence="2">Uncharacterized protein</fullName>
    </submittedName>
</protein>
<sequence length="48" mass="5591">MQDQNLSLLVIINTTMINLIMLNFMTITLNLVKDILIMKYVKVNMNGY</sequence>
<gene>
    <name evidence="2" type="ORF">SDC9_189914</name>
</gene>
<reference evidence="2" key="1">
    <citation type="submission" date="2019-08" db="EMBL/GenBank/DDBJ databases">
        <authorList>
            <person name="Kucharzyk K."/>
            <person name="Murdoch R.W."/>
            <person name="Higgins S."/>
            <person name="Loffler F."/>
        </authorList>
    </citation>
    <scope>NUCLEOTIDE SEQUENCE</scope>
</reference>
<dbReference type="EMBL" id="VSSQ01100059">
    <property type="protein sequence ID" value="MPN42357.1"/>
    <property type="molecule type" value="Genomic_DNA"/>
</dbReference>
<evidence type="ECO:0000313" key="2">
    <source>
        <dbReference type="EMBL" id="MPN42357.1"/>
    </source>
</evidence>
<keyword evidence="1" id="KW-1133">Transmembrane helix</keyword>
<name>A0A645HTR2_9ZZZZ</name>
<keyword evidence="1" id="KW-0472">Membrane</keyword>
<accession>A0A645HTR2</accession>
<evidence type="ECO:0000256" key="1">
    <source>
        <dbReference type="SAM" id="Phobius"/>
    </source>
</evidence>
<organism evidence="2">
    <name type="scientific">bioreactor metagenome</name>
    <dbReference type="NCBI Taxonomy" id="1076179"/>
    <lineage>
        <taxon>unclassified sequences</taxon>
        <taxon>metagenomes</taxon>
        <taxon>ecological metagenomes</taxon>
    </lineage>
</organism>
<keyword evidence="1" id="KW-0812">Transmembrane</keyword>
<proteinExistence type="predicted"/>
<dbReference type="AlphaFoldDB" id="A0A645HTR2"/>
<comment type="caution">
    <text evidence="2">The sequence shown here is derived from an EMBL/GenBank/DDBJ whole genome shotgun (WGS) entry which is preliminary data.</text>
</comment>